<dbReference type="InterPro" id="IPR012677">
    <property type="entry name" value="Nucleotide-bd_a/b_plait_sf"/>
</dbReference>
<protein>
    <recommendedName>
        <fullName evidence="3">RRM domain-containing protein</fullName>
    </recommendedName>
</protein>
<reference evidence="1 2" key="1">
    <citation type="journal article" date="2016" name="PLoS ONE">
        <title>A First Insight into the Genome of the Filter-Feeder Mussel Mytilus galloprovincialis.</title>
        <authorList>
            <person name="Murgarella M."/>
            <person name="Puiu D."/>
            <person name="Novoa B."/>
            <person name="Figueras A."/>
            <person name="Posada D."/>
            <person name="Canchaya C."/>
        </authorList>
    </citation>
    <scope>NUCLEOTIDE SEQUENCE [LARGE SCALE GENOMIC DNA]</scope>
    <source>
        <tissue evidence="1">Muscle</tissue>
    </source>
</reference>
<dbReference type="AlphaFoldDB" id="A0A3L5TUH0"/>
<organism evidence="1 2">
    <name type="scientific">Mytilus galloprovincialis</name>
    <name type="common">Mediterranean mussel</name>
    <dbReference type="NCBI Taxonomy" id="29158"/>
    <lineage>
        <taxon>Eukaryota</taxon>
        <taxon>Metazoa</taxon>
        <taxon>Spiralia</taxon>
        <taxon>Lophotrochozoa</taxon>
        <taxon>Mollusca</taxon>
        <taxon>Bivalvia</taxon>
        <taxon>Autobranchia</taxon>
        <taxon>Pteriomorphia</taxon>
        <taxon>Mytilida</taxon>
        <taxon>Mytiloidea</taxon>
        <taxon>Mytilidae</taxon>
        <taxon>Mytilinae</taxon>
        <taxon>Mytilus</taxon>
    </lineage>
</organism>
<evidence type="ECO:0000313" key="2">
    <source>
        <dbReference type="Proteomes" id="UP000266721"/>
    </source>
</evidence>
<dbReference type="Gene3D" id="3.30.70.330">
    <property type="match status" value="1"/>
</dbReference>
<dbReference type="Proteomes" id="UP000266721">
    <property type="component" value="Unassembled WGS sequence"/>
</dbReference>
<accession>A0A3L5TUH0</accession>
<feature type="non-terminal residue" evidence="1">
    <location>
        <position position="150"/>
    </location>
</feature>
<evidence type="ECO:0008006" key="3">
    <source>
        <dbReference type="Google" id="ProtNLM"/>
    </source>
</evidence>
<dbReference type="Pfam" id="PF23085">
    <property type="entry name" value="RRM_PARP14_3"/>
    <property type="match status" value="1"/>
</dbReference>
<feature type="non-terminal residue" evidence="1">
    <location>
        <position position="1"/>
    </location>
</feature>
<dbReference type="SMR" id="A0A3L5TUH0"/>
<dbReference type="EMBL" id="KV582260">
    <property type="protein sequence ID" value="OPL33590.1"/>
    <property type="molecule type" value="Genomic_DNA"/>
</dbReference>
<gene>
    <name evidence="1" type="ORF">AM593_08321</name>
</gene>
<comment type="caution">
    <text evidence="1">The sequence shown here is derived from an EMBL/GenBank/DDBJ whole genome shotgun (WGS) entry which is preliminary data.</text>
</comment>
<evidence type="ECO:0000313" key="1">
    <source>
        <dbReference type="EMBL" id="OPL33590.1"/>
    </source>
</evidence>
<proteinExistence type="predicted"/>
<name>A0A3L5TUH0_MYTGA</name>
<keyword evidence="2" id="KW-1185">Reference proteome</keyword>
<sequence length="150" mass="16929">MVSVVHSRMEKTNKLTPSATETKYTIEVRGMKETTSSDTIRYYFESRRGANCDVFDIRFVPNKNMYLVTFEGNEVIFKKEHKVDGAVLHVVEHVPPKYCKNKALITGLNAKSSKDNVTNFIEARTKQDVASVEFGDEESGTAIITFSKPV</sequence>